<gene>
    <name evidence="2" type="ORF">SAMN04244572_03160</name>
</gene>
<dbReference type="OrthoDB" id="9810174at2"/>
<evidence type="ECO:0000256" key="1">
    <source>
        <dbReference type="SAM" id="MobiDB-lite"/>
    </source>
</evidence>
<feature type="region of interest" description="Disordered" evidence="1">
    <location>
        <begin position="1"/>
        <end position="31"/>
    </location>
</feature>
<dbReference type="RefSeq" id="WP_139204331.1">
    <property type="nucleotide sequence ID" value="NZ_FNYQ01000061.1"/>
</dbReference>
<reference evidence="2 3" key="1">
    <citation type="submission" date="2016-10" db="EMBL/GenBank/DDBJ databases">
        <authorList>
            <person name="de Groot N.N."/>
        </authorList>
    </citation>
    <scope>NUCLEOTIDE SEQUENCE [LARGE SCALE GENOMIC DNA]</scope>
    <source>
        <strain evidence="2 3">DSM 373</strain>
    </source>
</reference>
<feature type="compositionally biased region" description="Low complexity" evidence="1">
    <location>
        <begin position="9"/>
        <end position="31"/>
    </location>
</feature>
<dbReference type="AlphaFoldDB" id="A0A1H6X113"/>
<evidence type="ECO:0000313" key="2">
    <source>
        <dbReference type="EMBL" id="SEJ21826.1"/>
    </source>
</evidence>
<proteinExistence type="predicted"/>
<evidence type="ECO:0008006" key="4">
    <source>
        <dbReference type="Google" id="ProtNLM"/>
    </source>
</evidence>
<name>A0A1H6X113_9GAMM</name>
<protein>
    <recommendedName>
        <fullName evidence="4">Phage Tail Collar Domain</fullName>
    </recommendedName>
</protein>
<dbReference type="EMBL" id="FNYQ01000061">
    <property type="protein sequence ID" value="SEJ21826.1"/>
    <property type="molecule type" value="Genomic_DNA"/>
</dbReference>
<sequence length="342" mass="34774">MHQIDVSSAAATPPASTGPGTPGFFTDGNPTTGTPATIVPAEFLNAVMLEILNVLVAADIAPVKSNNSQLLSAINQLISESVPGSLGSMSSQNSDNVNISGGNIYGLTVLGFADPAAQDTARINMGLGSAAVKSVGTSGDVVPVLNAENTWGSDQILNNGTSDSPAMCWQIPSLVMRSDLLVLGGKTIFRIWWNTGSAGEIAAEYNITDATAKIFGQDVYTKGNVSSFAQTLLDDADAPTARGTLGAISSADVPGIVAGFGYNTLGSHVLARLNTGTGTGSVPFQPGTTVSGANLIPDNCAGDETGLSGGALTGTWMLKGFIYNADAVTDPDSISLFLKVAN</sequence>
<organism evidence="2 3">
    <name type="scientific">Azotobacter beijerinckii</name>
    <dbReference type="NCBI Taxonomy" id="170623"/>
    <lineage>
        <taxon>Bacteria</taxon>
        <taxon>Pseudomonadati</taxon>
        <taxon>Pseudomonadota</taxon>
        <taxon>Gammaproteobacteria</taxon>
        <taxon>Pseudomonadales</taxon>
        <taxon>Pseudomonadaceae</taxon>
        <taxon>Azotobacter</taxon>
    </lineage>
</organism>
<dbReference type="Proteomes" id="UP000199250">
    <property type="component" value="Unassembled WGS sequence"/>
</dbReference>
<accession>A0A1H6X113</accession>
<evidence type="ECO:0000313" key="3">
    <source>
        <dbReference type="Proteomes" id="UP000199250"/>
    </source>
</evidence>